<dbReference type="EMBL" id="BAABAQ010000002">
    <property type="protein sequence ID" value="GAA4184742.1"/>
    <property type="molecule type" value="Genomic_DNA"/>
</dbReference>
<protein>
    <submittedName>
        <fullName evidence="2">Uncharacterized protein</fullName>
    </submittedName>
</protein>
<evidence type="ECO:0000313" key="2">
    <source>
        <dbReference type="EMBL" id="GAA4184742.1"/>
    </source>
</evidence>
<gene>
    <name evidence="2" type="ORF">GCM10022252_14090</name>
</gene>
<accession>A0ABP8AJ62</accession>
<feature type="region of interest" description="Disordered" evidence="1">
    <location>
        <begin position="1"/>
        <end position="38"/>
    </location>
</feature>
<reference evidence="3" key="1">
    <citation type="journal article" date="2019" name="Int. J. Syst. Evol. Microbiol.">
        <title>The Global Catalogue of Microorganisms (GCM) 10K type strain sequencing project: providing services to taxonomists for standard genome sequencing and annotation.</title>
        <authorList>
            <consortium name="The Broad Institute Genomics Platform"/>
            <consortium name="The Broad Institute Genome Sequencing Center for Infectious Disease"/>
            <person name="Wu L."/>
            <person name="Ma J."/>
        </authorList>
    </citation>
    <scope>NUCLEOTIDE SEQUENCE [LARGE SCALE GENOMIC DNA]</scope>
    <source>
        <strain evidence="3">JCM 17388</strain>
    </source>
</reference>
<evidence type="ECO:0000313" key="3">
    <source>
        <dbReference type="Proteomes" id="UP001501251"/>
    </source>
</evidence>
<comment type="caution">
    <text evidence="2">The sequence shown here is derived from an EMBL/GenBank/DDBJ whole genome shotgun (WGS) entry which is preliminary data.</text>
</comment>
<proteinExistence type="predicted"/>
<dbReference type="Proteomes" id="UP001501251">
    <property type="component" value="Unassembled WGS sequence"/>
</dbReference>
<keyword evidence="3" id="KW-1185">Reference proteome</keyword>
<name>A0ABP8AJ62_9ACTN</name>
<evidence type="ECO:0000256" key="1">
    <source>
        <dbReference type="SAM" id="MobiDB-lite"/>
    </source>
</evidence>
<sequence>MILPLSGRLTATPKWPRSGWAERDEEPFATGRPDPPATGVRMEGGSGADAWAEGGVSAWAWAEGGIGAGAGVWAEAGVGAWDWDCWG</sequence>
<organism evidence="2 3">
    <name type="scientific">Streptosporangium oxazolinicum</name>
    <dbReference type="NCBI Taxonomy" id="909287"/>
    <lineage>
        <taxon>Bacteria</taxon>
        <taxon>Bacillati</taxon>
        <taxon>Actinomycetota</taxon>
        <taxon>Actinomycetes</taxon>
        <taxon>Streptosporangiales</taxon>
        <taxon>Streptosporangiaceae</taxon>
        <taxon>Streptosporangium</taxon>
    </lineage>
</organism>